<organism evidence="1 2">
    <name type="scientific">Bauhinia variegata</name>
    <name type="common">Purple orchid tree</name>
    <name type="synonym">Phanera variegata</name>
    <dbReference type="NCBI Taxonomy" id="167791"/>
    <lineage>
        <taxon>Eukaryota</taxon>
        <taxon>Viridiplantae</taxon>
        <taxon>Streptophyta</taxon>
        <taxon>Embryophyta</taxon>
        <taxon>Tracheophyta</taxon>
        <taxon>Spermatophyta</taxon>
        <taxon>Magnoliopsida</taxon>
        <taxon>eudicotyledons</taxon>
        <taxon>Gunneridae</taxon>
        <taxon>Pentapetalae</taxon>
        <taxon>rosids</taxon>
        <taxon>fabids</taxon>
        <taxon>Fabales</taxon>
        <taxon>Fabaceae</taxon>
        <taxon>Cercidoideae</taxon>
        <taxon>Cercideae</taxon>
        <taxon>Bauhiniinae</taxon>
        <taxon>Bauhinia</taxon>
    </lineage>
</organism>
<evidence type="ECO:0000313" key="2">
    <source>
        <dbReference type="Proteomes" id="UP000828941"/>
    </source>
</evidence>
<keyword evidence="2" id="KW-1185">Reference proteome</keyword>
<dbReference type="Proteomes" id="UP000828941">
    <property type="component" value="Chromosome 4"/>
</dbReference>
<accession>A0ACB9PI22</accession>
<reference evidence="1 2" key="1">
    <citation type="journal article" date="2022" name="DNA Res.">
        <title>Chromosomal-level genome assembly of the orchid tree Bauhinia variegata (Leguminosae; Cercidoideae) supports the allotetraploid origin hypothesis of Bauhinia.</title>
        <authorList>
            <person name="Zhong Y."/>
            <person name="Chen Y."/>
            <person name="Zheng D."/>
            <person name="Pang J."/>
            <person name="Liu Y."/>
            <person name="Luo S."/>
            <person name="Meng S."/>
            <person name="Qian L."/>
            <person name="Wei D."/>
            <person name="Dai S."/>
            <person name="Zhou R."/>
        </authorList>
    </citation>
    <scope>NUCLEOTIDE SEQUENCE [LARGE SCALE GENOMIC DNA]</scope>
    <source>
        <strain evidence="1">BV-YZ2020</strain>
    </source>
</reference>
<dbReference type="EMBL" id="CM039429">
    <property type="protein sequence ID" value="KAI4347702.1"/>
    <property type="molecule type" value="Genomic_DNA"/>
</dbReference>
<protein>
    <submittedName>
        <fullName evidence="1">Uncharacterized protein</fullName>
    </submittedName>
</protein>
<comment type="caution">
    <text evidence="1">The sequence shown here is derived from an EMBL/GenBank/DDBJ whole genome shotgun (WGS) entry which is preliminary data.</text>
</comment>
<name>A0ACB9PI22_BAUVA</name>
<evidence type="ECO:0000313" key="1">
    <source>
        <dbReference type="EMBL" id="KAI4347702.1"/>
    </source>
</evidence>
<proteinExistence type="predicted"/>
<sequence length="1371" mass="141263">MATAREENPYEGGGWGTGGKFRKRPFRRSTHTTPYDRPVTAVRNPSGNNGWLSKLVDPAQRLIAYSAHRLFSSVRKRLGAPPTTPLPPSSETNQEARDNHLEAAAFVINDSPGNKQGAVGGTDIQSNCSDRGGFIELENLLKQKTFTRQVLYDLLVATFYLFRSEIDRLTALLHSKAVDSPVGVQKGTEGVPSEPVSSHEQKEEFPNTPALDNGIESHLVSTPFVNSSALDEDVASPAELAKAYMGSRPSKVSPSMLSLQSPALKEDITPLKSQHFPSKSPVLSILPRTSGQARAPENGFMSTRSRGRSAIYSMARTPYARVYPTSTSKVIGVSTEVGLSSSSHSALDHDMPSGSNQGALKRRSSVLDSDIGSLGPIRRIRQKSNIPTSRGLSLPVSGSPLSIARSGGGADAARQPSSSMQKTLLIGEAEHNRDDTMPSTSVPPLPSKSTEVATKILQQLDKLVSPKEKSSQLKLPLLSDKSPTKLSPSMLYGQARRSMEIVDSSKFLDNIRDSKLDGSLEILSAGAQKLSSMPQAKVENGPSKHVASSDITQADATFLSNQTPPSAKSVAYSMVKPVSCSPQKKRAFHMSAHEDYLELDDDDGSPNEAASGKEKTNFTVVTRNIGSTTEDILQDKPPASSIVKPVESSAVDGKTNVGTTGGSVADEKVTLSTSITPISSSLTLQSITGATASEPVLGSDKATSPNGSIAAPSLGNKVASLTELTATAPKFSFGEKVVSSKESAADASVFNFSTNKIADKVPKTSFTFAGESIGSKFGASSDSKLQSSTSPTTVSSVTDSMPKVPESVNGDGKTNTDTGLSVRASEPAVSSATSTSTTGIFSFGYNSNQNNESLALSPSFPSQFAPVTNNSNSQNLPSSSFLLASSKTSITSAPSTSMPLSTSAITASSNSCFSTSAVSSSSTPTIFKFGNSVGPLTGLPVSSSGSELVETKSRQDAAFGNGSSTASGTTSAAEGTGSSIFKFNSSAVTSVNNQSEGSVFSASSGSALGENSKSQGTLFSSSCGAALSASNQPQGTVFSSGSGPAFGANSHSQASVFNSGSGPALDANNQSQGSVFSSSSGSALGANDHSHGSVFRSSGGSALGGQVSPATTGFAPSTQSQPFQFSSSPSFGLTGNVAFSSGNTVFASPSPATNVFNSGTTFGPTSTSSSAANSVSSNSGTTSSPFGVSSWQPSKSPFGSTFTSSSTGFSFGASTASASTSATSSPMVFGSSNGASSSPMFFTSAAATTSTQAAFPTPNSVFAYNSSPTGNNDQMSMEDSMAEDTVQATPPAAPAFGQQPAPQSNFVFGAQTPSGASPFQFGAQQSIAPPNPSPFQASSSLEFNAGGSFSLGTGDKSGRKFIKVKHKQRKK</sequence>
<gene>
    <name evidence="1" type="ORF">L6164_008488</name>
</gene>